<feature type="region of interest" description="Disordered" evidence="1">
    <location>
        <begin position="1"/>
        <end position="42"/>
    </location>
</feature>
<name>A0A5B7K9C1_PORTR</name>
<evidence type="ECO:0000313" key="2">
    <source>
        <dbReference type="EMBL" id="MPD05213.1"/>
    </source>
</evidence>
<protein>
    <submittedName>
        <fullName evidence="2">Uncharacterized protein</fullName>
    </submittedName>
</protein>
<organism evidence="2 3">
    <name type="scientific">Portunus trituberculatus</name>
    <name type="common">Swimming crab</name>
    <name type="synonym">Neptunus trituberculatus</name>
    <dbReference type="NCBI Taxonomy" id="210409"/>
    <lineage>
        <taxon>Eukaryota</taxon>
        <taxon>Metazoa</taxon>
        <taxon>Ecdysozoa</taxon>
        <taxon>Arthropoda</taxon>
        <taxon>Crustacea</taxon>
        <taxon>Multicrustacea</taxon>
        <taxon>Malacostraca</taxon>
        <taxon>Eumalacostraca</taxon>
        <taxon>Eucarida</taxon>
        <taxon>Decapoda</taxon>
        <taxon>Pleocyemata</taxon>
        <taxon>Brachyura</taxon>
        <taxon>Eubrachyura</taxon>
        <taxon>Portunoidea</taxon>
        <taxon>Portunidae</taxon>
        <taxon>Portuninae</taxon>
        <taxon>Portunus</taxon>
    </lineage>
</organism>
<dbReference type="AlphaFoldDB" id="A0A5B7K9C1"/>
<accession>A0A5B7K9C1</accession>
<feature type="compositionally biased region" description="Basic and acidic residues" evidence="1">
    <location>
        <begin position="8"/>
        <end position="28"/>
    </location>
</feature>
<proteinExistence type="predicted"/>
<sequence>MIDCYLSGRHEALGGDNGGHEQGSRRSDQATSRSHKISRKVTTQGTGDLCCFVQMLVYGPDRGGGKGKDESE</sequence>
<reference evidence="2 3" key="1">
    <citation type="submission" date="2019-05" db="EMBL/GenBank/DDBJ databases">
        <title>Another draft genome of Portunus trituberculatus and its Hox gene families provides insights of decapod evolution.</title>
        <authorList>
            <person name="Jeong J.-H."/>
            <person name="Song I."/>
            <person name="Kim S."/>
            <person name="Choi T."/>
            <person name="Kim D."/>
            <person name="Ryu S."/>
            <person name="Kim W."/>
        </authorList>
    </citation>
    <scope>NUCLEOTIDE SEQUENCE [LARGE SCALE GENOMIC DNA]</scope>
    <source>
        <tissue evidence="2">Muscle</tissue>
    </source>
</reference>
<gene>
    <name evidence="2" type="ORF">E2C01_100944</name>
</gene>
<keyword evidence="3" id="KW-1185">Reference proteome</keyword>
<comment type="caution">
    <text evidence="2">The sequence shown here is derived from an EMBL/GenBank/DDBJ whole genome shotgun (WGS) entry which is preliminary data.</text>
</comment>
<dbReference type="EMBL" id="VSRR010144958">
    <property type="protein sequence ID" value="MPD05213.1"/>
    <property type="molecule type" value="Genomic_DNA"/>
</dbReference>
<dbReference type="Proteomes" id="UP000324222">
    <property type="component" value="Unassembled WGS sequence"/>
</dbReference>
<evidence type="ECO:0000256" key="1">
    <source>
        <dbReference type="SAM" id="MobiDB-lite"/>
    </source>
</evidence>
<evidence type="ECO:0000313" key="3">
    <source>
        <dbReference type="Proteomes" id="UP000324222"/>
    </source>
</evidence>